<evidence type="ECO:0000313" key="5">
    <source>
        <dbReference type="Proteomes" id="UP000663891"/>
    </source>
</evidence>
<dbReference type="Proteomes" id="UP000663881">
    <property type="component" value="Unassembled WGS sequence"/>
</dbReference>
<proteinExistence type="predicted"/>
<protein>
    <submittedName>
        <fullName evidence="3">Uncharacterized protein</fullName>
    </submittedName>
</protein>
<comment type="caution">
    <text evidence="3">The sequence shown here is derived from an EMBL/GenBank/DDBJ whole genome shotgun (WGS) entry which is preliminary data.</text>
</comment>
<evidence type="ECO:0000313" key="3">
    <source>
        <dbReference type="EMBL" id="CAF1138742.1"/>
    </source>
</evidence>
<evidence type="ECO:0000256" key="2">
    <source>
        <dbReference type="SAM" id="SignalP"/>
    </source>
</evidence>
<organism evidence="3 5">
    <name type="scientific">Adineta steineri</name>
    <dbReference type="NCBI Taxonomy" id="433720"/>
    <lineage>
        <taxon>Eukaryota</taxon>
        <taxon>Metazoa</taxon>
        <taxon>Spiralia</taxon>
        <taxon>Gnathifera</taxon>
        <taxon>Rotifera</taxon>
        <taxon>Eurotatoria</taxon>
        <taxon>Bdelloidea</taxon>
        <taxon>Adinetida</taxon>
        <taxon>Adinetidae</taxon>
        <taxon>Adineta</taxon>
    </lineage>
</organism>
<keyword evidence="1" id="KW-0472">Membrane</keyword>
<keyword evidence="2" id="KW-0732">Signal</keyword>
<keyword evidence="1" id="KW-1133">Transmembrane helix</keyword>
<dbReference type="OrthoDB" id="10036685at2759"/>
<dbReference type="AlphaFoldDB" id="A0A814RUN3"/>
<dbReference type="Proteomes" id="UP000663891">
    <property type="component" value="Unassembled WGS sequence"/>
</dbReference>
<gene>
    <name evidence="4" type="ORF">OKA104_LOCUS32628</name>
    <name evidence="3" type="ORF">VCS650_LOCUS22145</name>
</gene>
<feature type="signal peptide" evidence="2">
    <location>
        <begin position="1"/>
        <end position="23"/>
    </location>
</feature>
<dbReference type="EMBL" id="CAJNON010000246">
    <property type="protein sequence ID" value="CAF1138742.1"/>
    <property type="molecule type" value="Genomic_DNA"/>
</dbReference>
<evidence type="ECO:0000313" key="4">
    <source>
        <dbReference type="EMBL" id="CAF4048438.1"/>
    </source>
</evidence>
<reference evidence="3" key="1">
    <citation type="submission" date="2021-02" db="EMBL/GenBank/DDBJ databases">
        <authorList>
            <person name="Nowell W R."/>
        </authorList>
    </citation>
    <scope>NUCLEOTIDE SEQUENCE</scope>
</reference>
<dbReference type="EMBL" id="CAJOAY010003962">
    <property type="protein sequence ID" value="CAF4048438.1"/>
    <property type="molecule type" value="Genomic_DNA"/>
</dbReference>
<feature type="chain" id="PRO_5035602407" evidence="2">
    <location>
        <begin position="24"/>
        <end position="193"/>
    </location>
</feature>
<accession>A0A814RUN3</accession>
<name>A0A814RUN3_9BILA</name>
<evidence type="ECO:0000256" key="1">
    <source>
        <dbReference type="SAM" id="Phobius"/>
    </source>
</evidence>
<feature type="transmembrane region" description="Helical" evidence="1">
    <location>
        <begin position="72"/>
        <end position="93"/>
    </location>
</feature>
<keyword evidence="1" id="KW-0812">Transmembrane</keyword>
<sequence length="193" mass="21553">MYFKDLLFIIFLLFVFNNYWTQGQNITTTTTNVTASTTTTNVLSTIACPENDPSCSLIKDEIKTSGNGIRRLFYIFVGCLLTTCLIIAMIISYNRIIAQHPSTNTNINNRFHNILQTIGLNNLTKTGRFPFFSISNNNQPSANHRQGETSRSHLNENQDEALLFDDPYTDGIISGGIHGSSTNPYKSLTLSVT</sequence>